<gene>
    <name evidence="1" type="ORF">S01H1_50828</name>
</gene>
<comment type="caution">
    <text evidence="1">The sequence shown here is derived from an EMBL/GenBank/DDBJ whole genome shotgun (WGS) entry which is preliminary data.</text>
</comment>
<organism evidence="1">
    <name type="scientific">marine sediment metagenome</name>
    <dbReference type="NCBI Taxonomy" id="412755"/>
    <lineage>
        <taxon>unclassified sequences</taxon>
        <taxon>metagenomes</taxon>
        <taxon>ecological metagenomes</taxon>
    </lineage>
</organism>
<accession>X0W0Q5</accession>
<sequence length="178" mass="20644">MKFCVKVRQGVDAPVIKEIMDKGYPFADHAGKLIDATSIYWLYFDGEKVRACENYDAWHGGYEHDETYDFPGAAVCTPIHPADIFDLEPFEAKSQCHLCKATAAYFTSVVRDDEYMWLCDRCILPHERSRADTAYEPNRKMQIPQPFKVPASKNFVDQRMADIEMTINNMLTWMREHC</sequence>
<evidence type="ECO:0000313" key="1">
    <source>
        <dbReference type="EMBL" id="GAG18243.1"/>
    </source>
</evidence>
<dbReference type="AlphaFoldDB" id="X0W0Q5"/>
<proteinExistence type="predicted"/>
<dbReference type="EMBL" id="BARS01032768">
    <property type="protein sequence ID" value="GAG18243.1"/>
    <property type="molecule type" value="Genomic_DNA"/>
</dbReference>
<reference evidence="1" key="1">
    <citation type="journal article" date="2014" name="Front. Microbiol.">
        <title>High frequency of phylogenetically diverse reductive dehalogenase-homologous genes in deep subseafloor sedimentary metagenomes.</title>
        <authorList>
            <person name="Kawai M."/>
            <person name="Futagami T."/>
            <person name="Toyoda A."/>
            <person name="Takaki Y."/>
            <person name="Nishi S."/>
            <person name="Hori S."/>
            <person name="Arai W."/>
            <person name="Tsubouchi T."/>
            <person name="Morono Y."/>
            <person name="Uchiyama I."/>
            <person name="Ito T."/>
            <person name="Fujiyama A."/>
            <person name="Inagaki F."/>
            <person name="Takami H."/>
        </authorList>
    </citation>
    <scope>NUCLEOTIDE SEQUENCE</scope>
    <source>
        <strain evidence="1">Expedition CK06-06</strain>
    </source>
</reference>
<name>X0W0Q5_9ZZZZ</name>
<protein>
    <submittedName>
        <fullName evidence="1">Uncharacterized protein</fullName>
    </submittedName>
</protein>